<proteinExistence type="predicted"/>
<evidence type="ECO:0000256" key="7">
    <source>
        <dbReference type="ARBA" id="ARBA00023204"/>
    </source>
</evidence>
<feature type="region of interest" description="Disordered" evidence="10">
    <location>
        <begin position="121"/>
        <end position="177"/>
    </location>
</feature>
<feature type="region of interest" description="Disordered" evidence="10">
    <location>
        <begin position="457"/>
        <end position="506"/>
    </location>
</feature>
<evidence type="ECO:0008006" key="16">
    <source>
        <dbReference type="Google" id="ProtNLM"/>
    </source>
</evidence>
<name>A0A4S4DBK9_CAMSN</name>
<evidence type="ECO:0000313" key="14">
    <source>
        <dbReference type="EMBL" id="THF99978.1"/>
    </source>
</evidence>
<dbReference type="GO" id="GO:0005634">
    <property type="term" value="C:nucleus"/>
    <property type="evidence" value="ECO:0007669"/>
    <property type="project" value="UniProtKB-SubCell"/>
</dbReference>
<evidence type="ECO:0000256" key="2">
    <source>
        <dbReference type="ARBA" id="ARBA00022723"/>
    </source>
</evidence>
<evidence type="ECO:0000256" key="8">
    <source>
        <dbReference type="ARBA" id="ARBA00023242"/>
    </source>
</evidence>
<comment type="caution">
    <text evidence="14">The sequence shown here is derived from an EMBL/GenBank/DDBJ whole genome shotgun (WGS) entry which is preliminary data.</text>
</comment>
<dbReference type="Pfam" id="PF00533">
    <property type="entry name" value="BRCT"/>
    <property type="match status" value="1"/>
</dbReference>
<dbReference type="CDD" id="cd15571">
    <property type="entry name" value="ePHD"/>
    <property type="match status" value="1"/>
</dbReference>
<feature type="compositionally biased region" description="Basic residues" evidence="10">
    <location>
        <begin position="132"/>
        <end position="145"/>
    </location>
</feature>
<dbReference type="CDD" id="cd17734">
    <property type="entry name" value="BRCT_Bard1_rpt1"/>
    <property type="match status" value="1"/>
</dbReference>
<dbReference type="PROSITE" id="PS50089">
    <property type="entry name" value="ZF_RING_2"/>
    <property type="match status" value="1"/>
</dbReference>
<keyword evidence="2" id="KW-0479">Metal-binding</keyword>
<dbReference type="FunFam" id="3.30.40.10:FF:000310">
    <property type="entry name" value="Breast cancer associated RING 1"/>
    <property type="match status" value="1"/>
</dbReference>
<dbReference type="PANTHER" id="PTHR13763:SF0">
    <property type="entry name" value="BREAST CANCER TYPE 1 SUSCEPTIBILITY PROTEIN"/>
    <property type="match status" value="1"/>
</dbReference>
<evidence type="ECO:0000256" key="1">
    <source>
        <dbReference type="ARBA" id="ARBA00004123"/>
    </source>
</evidence>
<dbReference type="STRING" id="542762.A0A4S4DBK9"/>
<keyword evidence="8" id="KW-0539">Nucleus</keyword>
<dbReference type="EMBL" id="SDRB02011811">
    <property type="protein sequence ID" value="THF99978.1"/>
    <property type="molecule type" value="Genomic_DNA"/>
</dbReference>
<dbReference type="FunFam" id="3.40.50.10190:FF:000006">
    <property type="entry name" value="Breast cancer type 1 susceptibility protein homolog"/>
    <property type="match status" value="1"/>
</dbReference>
<dbReference type="AlphaFoldDB" id="A0A4S4DBK9"/>
<dbReference type="InterPro" id="IPR013083">
    <property type="entry name" value="Znf_RING/FYVE/PHD"/>
</dbReference>
<feature type="compositionally biased region" description="Basic and acidic residues" evidence="10">
    <location>
        <begin position="470"/>
        <end position="488"/>
    </location>
</feature>
<dbReference type="GO" id="GO:0004842">
    <property type="term" value="F:ubiquitin-protein transferase activity"/>
    <property type="evidence" value="ECO:0007669"/>
    <property type="project" value="TreeGrafter"/>
</dbReference>
<feature type="region of interest" description="Disordered" evidence="10">
    <location>
        <begin position="365"/>
        <end position="393"/>
    </location>
</feature>
<evidence type="ECO:0000256" key="10">
    <source>
        <dbReference type="SAM" id="MobiDB-lite"/>
    </source>
</evidence>
<dbReference type="SMART" id="SM00184">
    <property type="entry name" value="RING"/>
    <property type="match status" value="1"/>
</dbReference>
<keyword evidence="15" id="KW-1185">Reference proteome</keyword>
<evidence type="ECO:0000256" key="9">
    <source>
        <dbReference type="PROSITE-ProRule" id="PRU00175"/>
    </source>
</evidence>
<feature type="domain" description="RING-type" evidence="11">
    <location>
        <begin position="27"/>
        <end position="62"/>
    </location>
</feature>
<dbReference type="GO" id="GO:0045944">
    <property type="term" value="P:positive regulation of transcription by RNA polymerase II"/>
    <property type="evidence" value="ECO:0007669"/>
    <property type="project" value="TreeGrafter"/>
</dbReference>
<protein>
    <recommendedName>
        <fullName evidence="16">RING-type E3 ubiquitin transferase BRCA1</fullName>
    </recommendedName>
</protein>
<feature type="compositionally biased region" description="Polar residues" evidence="10">
    <location>
        <begin position="494"/>
        <end position="506"/>
    </location>
</feature>
<comment type="subcellular location">
    <subcellularLocation>
        <location evidence="1">Nucleus</location>
    </subcellularLocation>
</comment>
<organism evidence="14 15">
    <name type="scientific">Camellia sinensis var. sinensis</name>
    <name type="common">China tea</name>
    <dbReference type="NCBI Taxonomy" id="542762"/>
    <lineage>
        <taxon>Eukaryota</taxon>
        <taxon>Viridiplantae</taxon>
        <taxon>Streptophyta</taxon>
        <taxon>Embryophyta</taxon>
        <taxon>Tracheophyta</taxon>
        <taxon>Spermatophyta</taxon>
        <taxon>Magnoliopsida</taxon>
        <taxon>eudicotyledons</taxon>
        <taxon>Gunneridae</taxon>
        <taxon>Pentapetalae</taxon>
        <taxon>asterids</taxon>
        <taxon>Ericales</taxon>
        <taxon>Theaceae</taxon>
        <taxon>Camellia</taxon>
    </lineage>
</organism>
<feature type="domain" description="BRCT" evidence="12">
    <location>
        <begin position="826"/>
        <end position="886"/>
    </location>
</feature>
<dbReference type="Pfam" id="PF16589">
    <property type="entry name" value="BRCT_2"/>
    <property type="match status" value="1"/>
</dbReference>
<dbReference type="SUPFAM" id="SSF57850">
    <property type="entry name" value="RING/U-box"/>
    <property type="match status" value="1"/>
</dbReference>
<keyword evidence="6" id="KW-0862">Zinc</keyword>
<evidence type="ECO:0000259" key="13">
    <source>
        <dbReference type="PROSITE" id="PS51805"/>
    </source>
</evidence>
<evidence type="ECO:0000313" key="15">
    <source>
        <dbReference type="Proteomes" id="UP000306102"/>
    </source>
</evidence>
<dbReference type="InterPro" id="IPR001841">
    <property type="entry name" value="Znf_RING"/>
</dbReference>
<keyword evidence="4" id="KW-0227">DNA damage</keyword>
<dbReference type="InterPro" id="IPR017907">
    <property type="entry name" value="Znf_RING_CS"/>
</dbReference>
<dbReference type="PROSITE" id="PS50172">
    <property type="entry name" value="BRCT"/>
    <property type="match status" value="2"/>
</dbReference>
<evidence type="ECO:0000256" key="6">
    <source>
        <dbReference type="ARBA" id="ARBA00022833"/>
    </source>
</evidence>
<dbReference type="Pfam" id="PF13923">
    <property type="entry name" value="zf-C3HC4_2"/>
    <property type="match status" value="1"/>
</dbReference>
<dbReference type="InterPro" id="IPR036420">
    <property type="entry name" value="BRCT_dom_sf"/>
</dbReference>
<feature type="domain" description="BRCT" evidence="12">
    <location>
        <begin position="907"/>
        <end position="1016"/>
    </location>
</feature>
<evidence type="ECO:0000259" key="12">
    <source>
        <dbReference type="PROSITE" id="PS50172"/>
    </source>
</evidence>
<dbReference type="Gene3D" id="3.30.40.10">
    <property type="entry name" value="Zinc/RING finger domain, C3HC4 (zinc finger)"/>
    <property type="match status" value="2"/>
</dbReference>
<dbReference type="PROSITE" id="PS51805">
    <property type="entry name" value="EPHD"/>
    <property type="match status" value="1"/>
</dbReference>
<dbReference type="InterPro" id="IPR031099">
    <property type="entry name" value="BRCA1-associated"/>
</dbReference>
<sequence length="1016" mass="112870">MIDLRPEVVNLKYEAMEVKDDDGSCWCLSLLKSAVSLTCNHVFCNLCIEKSMKSDSSCPVCKVPYRRREVRPAPHMDNLVSIYKSMEIASGVNIFVTQTVPSIKLAEEDNQLEGGKICEQESGRTCQDTPKNRRRFKGKQPKKSLKTNQESSNTDPVKPSFPTKKRVQLPQFPPSASPIRPAMFGSGLGENTKNQPEKSSVVLKEKRAVNEKGEAVFTPFFWLRDEEDVEKLSQQTDGGHNLDTPPNAPCFSDIKDSDDEIPSGIAPKEGTNIALNDANYFDSEMFEWTQRPCSPELCSSPINLQVADTDEFNGIQEKECKASSQGAVINGEIRIEKSENAVSKPRTDNVEGSLIALSLPRTENINTGDRMKKSKKRGRKASEITKKKQTKSTMSEVLGVPVESQKVAENSILKQNLLNLNTRTHKRDKKVMFDISAIELVPENISVLDVEASPLNQDNDTVVTDLPASSDKKESSNKSIGRRRDQPKRLKTHNLGSSKNNITQNQSKEDFISQLSSIYLPLAVKKNVPDLGVKTSKSEIKTTTNPKCDQDMRRSKKQKIYTDEISKDNKLVDAALDGCNEVTVKKTQLSGKVQGNSEVLQGISVTEKSLRASEGVVFYKCDTDPHKVQCAFCRSTKDSEVSGIMVHYLNGKPVSADYNGGSKVIHAHKNCTEWAPNVYFEDDNAINLEAELARSRRIKCCCCDIKGAALGCYEKSCRKSFHVPCAKLIPQCRWDNDNFVMLCPLHASSKLPNEKSGTQIKRKKKCIPKGPSPSYQPEVAVKHASSTCKHWSSHGSSERMVLCCSALANAEREIVSEFERSSKVMVLKNWDSSVTHVIASTDENGACRRTLKVLMGILEGKWILNIEWIKASMKAMEPVDEQLYEIGVDIHGIKDGPRLGRLRVLNKQPKLFNGFKFYFAGDFVTSYKGYLHDLITAAGGTVLQRKPIPSGHESLSTFIIYSRELPDKCDPSKRNLIFNTRQSDAKALASSTGATVASNSWVLNSIAACKLQNLAE</sequence>
<dbReference type="GO" id="GO:0000724">
    <property type="term" value="P:double-strand break repair via homologous recombination"/>
    <property type="evidence" value="ECO:0007669"/>
    <property type="project" value="TreeGrafter"/>
</dbReference>
<dbReference type="Pfam" id="PF13771">
    <property type="entry name" value="zf-HC5HC2H"/>
    <property type="match status" value="1"/>
</dbReference>
<keyword evidence="3" id="KW-0677">Repeat</keyword>
<feature type="domain" description="PHD-type" evidence="13">
    <location>
        <begin position="627"/>
        <end position="747"/>
    </location>
</feature>
<dbReference type="Gene3D" id="3.40.50.10190">
    <property type="entry name" value="BRCT domain"/>
    <property type="match status" value="2"/>
</dbReference>
<keyword evidence="5 9" id="KW-0863">Zinc-finger</keyword>
<evidence type="ECO:0000256" key="5">
    <source>
        <dbReference type="ARBA" id="ARBA00022771"/>
    </source>
</evidence>
<dbReference type="InterPro" id="IPR001357">
    <property type="entry name" value="BRCT_dom"/>
</dbReference>
<evidence type="ECO:0000256" key="4">
    <source>
        <dbReference type="ARBA" id="ARBA00022763"/>
    </source>
</evidence>
<dbReference type="PANTHER" id="PTHR13763">
    <property type="entry name" value="BREAST CANCER TYPE 1 SUSCEPTIBILITY PROTEIN BRCA1"/>
    <property type="match status" value="1"/>
</dbReference>
<evidence type="ECO:0000259" key="11">
    <source>
        <dbReference type="PROSITE" id="PS50089"/>
    </source>
</evidence>
<dbReference type="PROSITE" id="PS00518">
    <property type="entry name" value="ZF_RING_1"/>
    <property type="match status" value="1"/>
</dbReference>
<feature type="compositionally biased region" description="Polar residues" evidence="10">
    <location>
        <begin position="146"/>
        <end position="155"/>
    </location>
</feature>
<keyword evidence="7" id="KW-0234">DNA repair</keyword>
<dbReference type="SUPFAM" id="SSF52113">
    <property type="entry name" value="BRCT domain"/>
    <property type="match status" value="2"/>
</dbReference>
<gene>
    <name evidence="14" type="ORF">TEA_006239</name>
</gene>
<reference evidence="14 15" key="1">
    <citation type="journal article" date="2018" name="Proc. Natl. Acad. Sci. U.S.A.">
        <title>Draft genome sequence of Camellia sinensis var. sinensis provides insights into the evolution of the tea genome and tea quality.</title>
        <authorList>
            <person name="Wei C."/>
            <person name="Yang H."/>
            <person name="Wang S."/>
            <person name="Zhao J."/>
            <person name="Liu C."/>
            <person name="Gao L."/>
            <person name="Xia E."/>
            <person name="Lu Y."/>
            <person name="Tai Y."/>
            <person name="She G."/>
            <person name="Sun J."/>
            <person name="Cao H."/>
            <person name="Tong W."/>
            <person name="Gao Q."/>
            <person name="Li Y."/>
            <person name="Deng W."/>
            <person name="Jiang X."/>
            <person name="Wang W."/>
            <person name="Chen Q."/>
            <person name="Zhang S."/>
            <person name="Li H."/>
            <person name="Wu J."/>
            <person name="Wang P."/>
            <person name="Li P."/>
            <person name="Shi C."/>
            <person name="Zheng F."/>
            <person name="Jian J."/>
            <person name="Huang B."/>
            <person name="Shan D."/>
            <person name="Shi M."/>
            <person name="Fang C."/>
            <person name="Yue Y."/>
            <person name="Li F."/>
            <person name="Li D."/>
            <person name="Wei S."/>
            <person name="Han B."/>
            <person name="Jiang C."/>
            <person name="Yin Y."/>
            <person name="Xia T."/>
            <person name="Zhang Z."/>
            <person name="Bennetzen J.L."/>
            <person name="Zhao S."/>
            <person name="Wan X."/>
        </authorList>
    </citation>
    <scope>NUCLEOTIDE SEQUENCE [LARGE SCALE GENOMIC DNA]</scope>
    <source>
        <strain evidence="15">cv. Shuchazao</strain>
        <tissue evidence="14">Leaf</tissue>
    </source>
</reference>
<dbReference type="Proteomes" id="UP000306102">
    <property type="component" value="Unassembled WGS sequence"/>
</dbReference>
<accession>A0A4S4DBK9</accession>
<dbReference type="SMART" id="SM00292">
    <property type="entry name" value="BRCT"/>
    <property type="match status" value="2"/>
</dbReference>
<evidence type="ECO:0000256" key="3">
    <source>
        <dbReference type="ARBA" id="ARBA00022737"/>
    </source>
</evidence>
<dbReference type="GO" id="GO:0008270">
    <property type="term" value="F:zinc ion binding"/>
    <property type="evidence" value="ECO:0007669"/>
    <property type="project" value="UniProtKB-KW"/>
</dbReference>
<dbReference type="InterPro" id="IPR034732">
    <property type="entry name" value="EPHD"/>
</dbReference>